<dbReference type="InParanoid" id="A3LTS0"/>
<keyword evidence="1" id="KW-0732">Signal</keyword>
<dbReference type="EMBL" id="CP000498">
    <property type="protein sequence ID" value="ABN66464.2"/>
    <property type="molecule type" value="Genomic_DNA"/>
</dbReference>
<reference evidence="2 3" key="1">
    <citation type="journal article" date="2007" name="Nat. Biotechnol.">
        <title>Genome sequence of the lignocellulose-bioconverting and xylose-fermenting yeast Pichia stipitis.</title>
        <authorList>
            <person name="Jeffries T.W."/>
            <person name="Grigoriev I.V."/>
            <person name="Grimwood J."/>
            <person name="Laplaza J.M."/>
            <person name="Aerts A."/>
            <person name="Salamov A."/>
            <person name="Schmutz J."/>
            <person name="Lindquist E."/>
            <person name="Dehal P."/>
            <person name="Shapiro H."/>
            <person name="Jin Y.S."/>
            <person name="Passoth V."/>
            <person name="Richardson P.M."/>
        </authorList>
    </citation>
    <scope>NUCLEOTIDE SEQUENCE [LARGE SCALE GENOMIC DNA]</scope>
    <source>
        <strain evidence="3">ATCC 58785 / CBS 6054 / NBRC 10063 / NRRL Y-11545</strain>
    </source>
</reference>
<organism evidence="2 3">
    <name type="scientific">Scheffersomyces stipitis (strain ATCC 58785 / CBS 6054 / NBRC 10063 / NRRL Y-11545)</name>
    <name type="common">Yeast</name>
    <name type="synonym">Pichia stipitis</name>
    <dbReference type="NCBI Taxonomy" id="322104"/>
    <lineage>
        <taxon>Eukaryota</taxon>
        <taxon>Fungi</taxon>
        <taxon>Dikarya</taxon>
        <taxon>Ascomycota</taxon>
        <taxon>Saccharomycotina</taxon>
        <taxon>Pichiomycetes</taxon>
        <taxon>Debaryomycetaceae</taxon>
        <taxon>Scheffersomyces</taxon>
    </lineage>
</organism>
<protein>
    <submittedName>
        <fullName evidence="2">Uncharacterized protein</fullName>
    </submittedName>
</protein>
<dbReference type="HOGENOM" id="CLU_882773_0_0_1"/>
<evidence type="ECO:0000313" key="2">
    <source>
        <dbReference type="EMBL" id="ABN66464.2"/>
    </source>
</evidence>
<feature type="signal peptide" evidence="1">
    <location>
        <begin position="1"/>
        <end position="15"/>
    </location>
</feature>
<dbReference type="eggNOG" id="ENOG502RQ6I">
    <property type="taxonomic scope" value="Eukaryota"/>
</dbReference>
<dbReference type="AlphaFoldDB" id="A3LTS0"/>
<dbReference type="Proteomes" id="UP000002258">
    <property type="component" value="Chromosome 4"/>
</dbReference>
<evidence type="ECO:0000313" key="3">
    <source>
        <dbReference type="Proteomes" id="UP000002258"/>
    </source>
</evidence>
<dbReference type="KEGG" id="pic:PICST_31507"/>
<name>A3LTS0_PICST</name>
<keyword evidence="3" id="KW-1185">Reference proteome</keyword>
<proteinExistence type="predicted"/>
<dbReference type="OrthoDB" id="4087050at2759"/>
<feature type="chain" id="PRO_5012519617" evidence="1">
    <location>
        <begin position="16"/>
        <end position="341"/>
    </location>
</feature>
<accession>A3LTS0</accession>
<gene>
    <name evidence="2" type="ORF">PICST_31507</name>
</gene>
<sequence>MNLVFILILVHSASALSLVIDDEQIENPRQYLSDRLSRSSFKSKFRQYLPDKPKGLVVPVVPGKAIGELPNTRYSKAKQYAALEKIHHFWFPNQEQVEKDAAEENDVDQASSSIAVDSFEDVTLQILAASYTTTMTLSASTTQVSTSAEPTASFNPSVTVSSKKSWIKEFLYFTTKARAATVAQKQIDRDRLLTTNINNYQDTTSNENDLKRWTKLIVEQGRADSSSKFQDYNYKEYGLDHKDPNNFTPKNEIELNIEEFISYLVNFQGFQEKDLKFLRQKGLDYGLVEIEKELNKIKDLERDSNNRIIDIGGEEDMLNGCRKEIIVGWKTLFIMLVSVMI</sequence>
<dbReference type="RefSeq" id="XP_001384493.2">
    <property type="nucleotide sequence ID" value="XM_001384456.1"/>
</dbReference>
<evidence type="ECO:0000256" key="1">
    <source>
        <dbReference type="SAM" id="SignalP"/>
    </source>
</evidence>
<dbReference type="GeneID" id="4838621"/>